<name>Q93IB4_STAAU</name>
<dbReference type="EMBL" id="AB037671">
    <property type="protein sequence ID" value="BAB47640.1"/>
    <property type="molecule type" value="Genomic_DNA"/>
</dbReference>
<accession>Q93IB4</accession>
<evidence type="ECO:0000313" key="1">
    <source>
        <dbReference type="EMBL" id="BAB47640.1"/>
    </source>
</evidence>
<dbReference type="AlphaFoldDB" id="Q93IB4"/>
<proteinExistence type="predicted"/>
<organism evidence="1">
    <name type="scientific">Staphylococcus aureus</name>
    <dbReference type="NCBI Taxonomy" id="1280"/>
    <lineage>
        <taxon>Bacteria</taxon>
        <taxon>Bacillati</taxon>
        <taxon>Bacillota</taxon>
        <taxon>Bacilli</taxon>
        <taxon>Bacillales</taxon>
        <taxon>Staphylococcaceae</taxon>
        <taxon>Staphylococcus</taxon>
    </lineage>
</organism>
<protein>
    <submittedName>
        <fullName evidence="1">Uncharacterized protein</fullName>
    </submittedName>
</protein>
<sequence length="82" mass="9720">MKWPRFGRPSVTTFTFSVHRVQPKTGLTNTLSRAFCPLKMPLNWVAIWERVMRSQDLLMGPVVTFNLRQLRLRQSWPYDDVL</sequence>
<reference evidence="1" key="2">
    <citation type="journal article" date="2003" name="Drug Resist. Updat.">
        <title>Insights on antibiotic resistance of Staphylococcus aureus from its whole genome: genomic island SCC.</title>
        <authorList>
            <person name="Ito T."/>
            <person name="Okuma K."/>
            <person name="Xue M.X."/>
            <person name="Yuzawa H."/>
            <person name="Hiramatsu K."/>
        </authorList>
    </citation>
    <scope>NUCLEOTIDE SEQUENCE</scope>
    <source>
        <strain evidence="1">85/2082</strain>
    </source>
</reference>
<reference evidence="1" key="1">
    <citation type="journal article" date="2001" name="Antimicrob. Agents Chemother.">
        <title>Structural Comparison of Three Types of Staphylococcal Cassette Chromosome mec Integrated in the Chromosome in Methicillin-Resistant Staphylococcus aureus.</title>
        <authorList>
            <person name="Ito T."/>
            <person name="Katayama Y."/>
            <person name="Asada K."/>
            <person name="Mori N."/>
            <person name="Tsutsumimoto K."/>
            <person name="Hiramatsu K."/>
        </authorList>
    </citation>
    <scope>NUCLEOTIDE SEQUENCE</scope>
    <source>
        <strain evidence="1">85/2082</strain>
    </source>
</reference>